<dbReference type="InterPro" id="IPR004279">
    <property type="entry name" value="Perilipin"/>
</dbReference>
<comment type="subcellular location">
    <subcellularLocation>
        <location evidence="1">Lipid droplet</location>
    </subcellularLocation>
</comment>
<accession>A0A8C0Q4E8</accession>
<reference evidence="5" key="2">
    <citation type="submission" date="2025-08" db="UniProtKB">
        <authorList>
            <consortium name="Ensembl"/>
        </authorList>
    </citation>
    <scope>IDENTIFICATION</scope>
</reference>
<reference evidence="5" key="1">
    <citation type="submission" date="2018-10" db="EMBL/GenBank/DDBJ databases">
        <title>De novo assembly of a Great Dane genome.</title>
        <authorList>
            <person name="Kidd J.M."/>
            <person name="Pendleton A.L."/>
            <person name="Shen F."/>
            <person name="Emery S."/>
        </authorList>
    </citation>
    <scope>NUCLEOTIDE SEQUENCE [LARGE SCALE GENOMIC DNA]</scope>
    <source>
        <strain evidence="5">Great Dane</strain>
    </source>
</reference>
<dbReference type="Proteomes" id="UP000694542">
    <property type="component" value="Chromosome 20"/>
</dbReference>
<evidence type="ECO:0000313" key="6">
    <source>
        <dbReference type="Proteomes" id="UP000694542"/>
    </source>
</evidence>
<evidence type="ECO:0000256" key="4">
    <source>
        <dbReference type="SAM" id="MobiDB-lite"/>
    </source>
</evidence>
<evidence type="ECO:0008006" key="7">
    <source>
        <dbReference type="Google" id="ProtNLM"/>
    </source>
</evidence>
<dbReference type="PANTHER" id="PTHR14024:SF11">
    <property type="entry name" value="PERILIPIN-3"/>
    <property type="match status" value="1"/>
</dbReference>
<sequence>MSTDGTEATPEATASTQATGEEPVQQPSVVERVANMPLISSTCNMVSAAYTSTKESHPHVKTMCDAAEKGVKTLTAAAVSGAQPILSKLEPQIASASEYAHRGLDKLEGNLPILQQHTEKVLADTKELVSSKVSGAREAVSSTVSSAKDTVASRVTEAVDVTRGAVQSGVDATKSVVTSGVQSVMGSRVGQMVLSGVDAVLGKSEEWVDNHLPMTDAELDIPDVALRAVKTVLKWLRLVPPSARLATSLEGFDMASVQQQRQEQSYFVRLGSLSERLRQRAFAHSLGKLQLTRQRAQESLGQLAQALSLMETVKQGVDQKLVEGQEKLHQMWLNWNQKQLQGTEQTPAKPEVPAWGDTRGAWVPDMPLHASLPDGPTCPEYFPQPLLLLTAFRTQQHLLQEACLDVLSWVWVLPLDCGTLDRAASQPAQILSHISSTFSPIPGSWRPSYSPAWLLGTIPPQHPLVPPICPRHWPPALL</sequence>
<dbReference type="Gene3D" id="3.30.720.170">
    <property type="entry name" value="Perilipin, alpha-beta domain"/>
    <property type="match status" value="2"/>
</dbReference>
<feature type="compositionally biased region" description="Polar residues" evidence="4">
    <location>
        <begin position="1"/>
        <end position="19"/>
    </location>
</feature>
<dbReference type="PANTHER" id="PTHR14024">
    <property type="entry name" value="PERILIPIN"/>
    <property type="match status" value="1"/>
</dbReference>
<name>A0A8C0Q4E8_CANLF</name>
<keyword evidence="3" id="KW-0551">Lipid droplet</keyword>
<organism evidence="5 6">
    <name type="scientific">Canis lupus familiaris</name>
    <name type="common">Dog</name>
    <name type="synonym">Canis familiaris</name>
    <dbReference type="NCBI Taxonomy" id="9615"/>
    <lineage>
        <taxon>Eukaryota</taxon>
        <taxon>Metazoa</taxon>
        <taxon>Chordata</taxon>
        <taxon>Craniata</taxon>
        <taxon>Vertebrata</taxon>
        <taxon>Euteleostomi</taxon>
        <taxon>Mammalia</taxon>
        <taxon>Eutheria</taxon>
        <taxon>Laurasiatheria</taxon>
        <taxon>Carnivora</taxon>
        <taxon>Caniformia</taxon>
        <taxon>Canidae</taxon>
        <taxon>Canis</taxon>
    </lineage>
</organism>
<dbReference type="SUPFAM" id="SSF109775">
    <property type="entry name" value="Mannose-6-phosphate receptor binding protein 1 (Tip47), C-terminal domain"/>
    <property type="match status" value="1"/>
</dbReference>
<evidence type="ECO:0000313" key="5">
    <source>
        <dbReference type="Ensembl" id="ENSCAFP00040008446.1"/>
    </source>
</evidence>
<dbReference type="Gene3D" id="1.20.120.340">
    <property type="entry name" value="Flagellar protein FliS"/>
    <property type="match status" value="1"/>
</dbReference>
<protein>
    <recommendedName>
        <fullName evidence="7">Perilipin</fullName>
    </recommendedName>
</protein>
<dbReference type="AlphaFoldDB" id="A0A8C0Q4E8"/>
<evidence type="ECO:0000256" key="3">
    <source>
        <dbReference type="ARBA" id="ARBA00022677"/>
    </source>
</evidence>
<dbReference type="Pfam" id="PF03036">
    <property type="entry name" value="Perilipin"/>
    <property type="match status" value="1"/>
</dbReference>
<proteinExistence type="inferred from homology"/>
<evidence type="ECO:0000256" key="1">
    <source>
        <dbReference type="ARBA" id="ARBA00004502"/>
    </source>
</evidence>
<dbReference type="Ensembl" id="ENSCAFT00040009745.1">
    <property type="protein sequence ID" value="ENSCAFP00040008446.1"/>
    <property type="gene ID" value="ENSCAFG00040005194.1"/>
</dbReference>
<feature type="region of interest" description="Disordered" evidence="4">
    <location>
        <begin position="1"/>
        <end position="28"/>
    </location>
</feature>
<comment type="similarity">
    <text evidence="2">Belongs to the perilipin family.</text>
</comment>
<dbReference type="GO" id="GO:0005811">
    <property type="term" value="C:lipid droplet"/>
    <property type="evidence" value="ECO:0007669"/>
    <property type="project" value="UniProtKB-SubCell"/>
</dbReference>
<evidence type="ECO:0000256" key="2">
    <source>
        <dbReference type="ARBA" id="ARBA00006311"/>
    </source>
</evidence>